<evidence type="ECO:0000313" key="1">
    <source>
        <dbReference type="EMBL" id="PZW24894.1"/>
    </source>
</evidence>
<gene>
    <name evidence="1" type="ORF">EI42_04502</name>
</gene>
<dbReference type="Proteomes" id="UP000248806">
    <property type="component" value="Unassembled WGS sequence"/>
</dbReference>
<dbReference type="AlphaFoldDB" id="A0A326U327"/>
<dbReference type="EMBL" id="QKUF01000020">
    <property type="protein sequence ID" value="PZW24894.1"/>
    <property type="molecule type" value="Genomic_DNA"/>
</dbReference>
<proteinExistence type="predicted"/>
<name>A0A326U327_THEHA</name>
<keyword evidence="2" id="KW-1185">Reference proteome</keyword>
<sequence>MPRSRRWLKANKKHRLCVMKRCQKVANGLKGGERPAFQAKEAGI</sequence>
<evidence type="ECO:0000313" key="2">
    <source>
        <dbReference type="Proteomes" id="UP000248806"/>
    </source>
</evidence>
<protein>
    <submittedName>
        <fullName evidence="1">Uncharacterized protein</fullName>
    </submittedName>
</protein>
<organism evidence="1 2">
    <name type="scientific">Thermosporothrix hazakensis</name>
    <dbReference type="NCBI Taxonomy" id="644383"/>
    <lineage>
        <taxon>Bacteria</taxon>
        <taxon>Bacillati</taxon>
        <taxon>Chloroflexota</taxon>
        <taxon>Ktedonobacteria</taxon>
        <taxon>Ktedonobacterales</taxon>
        <taxon>Thermosporotrichaceae</taxon>
        <taxon>Thermosporothrix</taxon>
    </lineage>
</organism>
<accession>A0A326U327</accession>
<comment type="caution">
    <text evidence="1">The sequence shown here is derived from an EMBL/GenBank/DDBJ whole genome shotgun (WGS) entry which is preliminary data.</text>
</comment>
<reference evidence="1 2" key="1">
    <citation type="submission" date="2018-06" db="EMBL/GenBank/DDBJ databases">
        <title>Genomic Encyclopedia of Archaeal and Bacterial Type Strains, Phase II (KMG-II): from individual species to whole genera.</title>
        <authorList>
            <person name="Goeker M."/>
        </authorList>
    </citation>
    <scope>NUCLEOTIDE SEQUENCE [LARGE SCALE GENOMIC DNA]</scope>
    <source>
        <strain evidence="1 2">ATCC BAA-1881</strain>
    </source>
</reference>